<feature type="domain" description="Heparinase II N-terminal" evidence="1">
    <location>
        <begin position="219"/>
        <end position="411"/>
    </location>
</feature>
<gene>
    <name evidence="2" type="ORF">DLM86_06155</name>
</gene>
<dbReference type="AlphaFoldDB" id="A0A2V5KAE4"/>
<evidence type="ECO:0000313" key="2">
    <source>
        <dbReference type="EMBL" id="PYI56549.1"/>
    </source>
</evidence>
<keyword evidence="3" id="KW-1185">Reference proteome</keyword>
<dbReference type="Proteomes" id="UP000247476">
    <property type="component" value="Unassembled WGS sequence"/>
</dbReference>
<dbReference type="Pfam" id="PF16332">
    <property type="entry name" value="DUF4962"/>
    <property type="match status" value="1"/>
</dbReference>
<organism evidence="2 3">
    <name type="scientific">Paenibacillus flagellatus</name>
    <dbReference type="NCBI Taxonomy" id="2211139"/>
    <lineage>
        <taxon>Bacteria</taxon>
        <taxon>Bacillati</taxon>
        <taxon>Bacillota</taxon>
        <taxon>Bacilli</taxon>
        <taxon>Bacillales</taxon>
        <taxon>Paenibacillaceae</taxon>
        <taxon>Paenibacillus</taxon>
    </lineage>
</organism>
<protein>
    <recommendedName>
        <fullName evidence="1">Heparinase II N-terminal domain-containing protein</fullName>
    </recommendedName>
</protein>
<dbReference type="SUPFAM" id="SSF48230">
    <property type="entry name" value="Chondroitin AC/alginate lyase"/>
    <property type="match status" value="1"/>
</dbReference>
<evidence type="ECO:0000259" key="1">
    <source>
        <dbReference type="Pfam" id="PF16332"/>
    </source>
</evidence>
<dbReference type="Gene3D" id="2.70.98.70">
    <property type="match status" value="1"/>
</dbReference>
<dbReference type="InterPro" id="IPR032518">
    <property type="entry name" value="HepII_N"/>
</dbReference>
<sequence>MTFVHRPDLSGAVAVNAIASTMEELDYEIATQGDIVVSFRAAPGLYQLSIIADATGFDWERLYVNLFSYQNRGQRTGPWDFHPTEGARALLPSYWVHVDDRPVGLWYFQRVSVDDLTHRRFRGRMAFYIGEEGAHRLQLRPYNDDGNIRWLSALLETDPDDRLGETPDVPADWFERCPAAEWRDPAYWRSMRNRLSGSGREYEEALLETFEWLSDANNRTPETLPLLVAHYRLTNDKSALAAASTVIERALLAEHWGNPKPDGYGHDGDMSAMYVMWGLTHAYHALYDLLDDDTRSRMLDKLALQGTRFFEKALLYRDYWGGSLLQDHGWRSLFGFGSAAIHLLGLVPEASLWAAYVIPRIDRSLAAMPKDGVIPASSHFSLALYTELTVPYRNALLKLTGRDIYRDEAFPRIVDYVSAVVREADRTLVGWGRDKTHLVGGSAFLNTIASVHRDRRAAYLVRLLRGKRMNAFYARPEEMSYYGDALWGLLTHDETVTPLDEPERPAEMRHYEDSGVVHYRDEEQDLVLSVKCGPSMGYNAYRRAMGACDRLGLGPDAGHFMIAAKGEPFLVTPDGGYSLRTEIRSCLLVNGKGQKDDVGYTMSIPSYRYHGEEMESAYWDECRGKGGIRLNLASAYPEEAGIASYGREFILEKGRPIVVRDHIVMNAPNRLSWLFQTQREHAPRIAGLTCTLGREGGTGMTIVPRPLHLDLNAAVNETPVVWSYVSPSGFRPFDTIRYDTVRSVRCAVVEFVFAPTVLAR</sequence>
<dbReference type="EMBL" id="QJVJ01000002">
    <property type="protein sequence ID" value="PYI56549.1"/>
    <property type="molecule type" value="Genomic_DNA"/>
</dbReference>
<proteinExistence type="predicted"/>
<dbReference type="OrthoDB" id="9793856at2"/>
<dbReference type="InterPro" id="IPR008929">
    <property type="entry name" value="Chondroitin_lyas"/>
</dbReference>
<evidence type="ECO:0000313" key="3">
    <source>
        <dbReference type="Proteomes" id="UP000247476"/>
    </source>
</evidence>
<reference evidence="2 3" key="1">
    <citation type="submission" date="2018-05" db="EMBL/GenBank/DDBJ databases">
        <title>Paenibacillus flagellatus sp. nov., isolated from selenium mineral soil.</title>
        <authorList>
            <person name="Dai X."/>
        </authorList>
    </citation>
    <scope>NUCLEOTIDE SEQUENCE [LARGE SCALE GENOMIC DNA]</scope>
    <source>
        <strain evidence="2 3">DXL2</strain>
    </source>
</reference>
<dbReference type="Gene3D" id="1.50.10.100">
    <property type="entry name" value="Chondroitin AC/alginate lyase"/>
    <property type="match status" value="1"/>
</dbReference>
<name>A0A2V5KAE4_9BACL</name>
<accession>A0A2V5KAE4</accession>
<dbReference type="RefSeq" id="WP_110839077.1">
    <property type="nucleotide sequence ID" value="NZ_QJVJ01000002.1"/>
</dbReference>
<comment type="caution">
    <text evidence="2">The sequence shown here is derived from an EMBL/GenBank/DDBJ whole genome shotgun (WGS) entry which is preliminary data.</text>
</comment>